<sequence length="69" mass="8086">MVNFFDVVITYSNCNPLAILIVDFRVFSFFNLVAIAFDRTTAIIDLKLMNVFCNLKLRSKHFVNFNLYN</sequence>
<feature type="transmembrane region" description="Helical" evidence="1">
    <location>
        <begin position="17"/>
        <end position="37"/>
    </location>
</feature>
<keyword evidence="3" id="KW-1185">Reference proteome</keyword>
<evidence type="ECO:0000313" key="2">
    <source>
        <dbReference type="EMBL" id="GJM94211.1"/>
    </source>
</evidence>
<reference evidence="2" key="2">
    <citation type="submission" date="2021-12" db="EMBL/GenBank/DDBJ databases">
        <title>Resequencing data analysis of finger millet.</title>
        <authorList>
            <person name="Hatakeyama M."/>
            <person name="Aluri S."/>
            <person name="Balachadran M.T."/>
            <person name="Sivarajan S.R."/>
            <person name="Poveda L."/>
            <person name="Shimizu-Inatsugi R."/>
            <person name="Schlapbach R."/>
            <person name="Sreeman S.M."/>
            <person name="Shimizu K.K."/>
        </authorList>
    </citation>
    <scope>NUCLEOTIDE SEQUENCE</scope>
</reference>
<comment type="caution">
    <text evidence="2">The sequence shown here is derived from an EMBL/GenBank/DDBJ whole genome shotgun (WGS) entry which is preliminary data.</text>
</comment>
<organism evidence="2 3">
    <name type="scientific">Eleusine coracana subsp. coracana</name>
    <dbReference type="NCBI Taxonomy" id="191504"/>
    <lineage>
        <taxon>Eukaryota</taxon>
        <taxon>Viridiplantae</taxon>
        <taxon>Streptophyta</taxon>
        <taxon>Embryophyta</taxon>
        <taxon>Tracheophyta</taxon>
        <taxon>Spermatophyta</taxon>
        <taxon>Magnoliopsida</taxon>
        <taxon>Liliopsida</taxon>
        <taxon>Poales</taxon>
        <taxon>Poaceae</taxon>
        <taxon>PACMAD clade</taxon>
        <taxon>Chloridoideae</taxon>
        <taxon>Cynodonteae</taxon>
        <taxon>Eleusininae</taxon>
        <taxon>Eleusine</taxon>
    </lineage>
</organism>
<proteinExistence type="predicted"/>
<keyword evidence="1" id="KW-0812">Transmembrane</keyword>
<evidence type="ECO:0000313" key="3">
    <source>
        <dbReference type="Proteomes" id="UP001054889"/>
    </source>
</evidence>
<name>A0AAV5C7N4_ELECO</name>
<dbReference type="Proteomes" id="UP001054889">
    <property type="component" value="Unassembled WGS sequence"/>
</dbReference>
<protein>
    <submittedName>
        <fullName evidence="2">Uncharacterized protein</fullName>
    </submittedName>
</protein>
<evidence type="ECO:0000256" key="1">
    <source>
        <dbReference type="SAM" id="Phobius"/>
    </source>
</evidence>
<keyword evidence="1" id="KW-0472">Membrane</keyword>
<keyword evidence="1" id="KW-1133">Transmembrane helix</keyword>
<dbReference type="EMBL" id="BQKI01000004">
    <property type="protein sequence ID" value="GJM94211.1"/>
    <property type="molecule type" value="Genomic_DNA"/>
</dbReference>
<dbReference type="AlphaFoldDB" id="A0AAV5C7N4"/>
<accession>A0AAV5C7N4</accession>
<reference evidence="2" key="1">
    <citation type="journal article" date="2018" name="DNA Res.">
        <title>Multiple hybrid de novo genome assembly of finger millet, an orphan allotetraploid crop.</title>
        <authorList>
            <person name="Hatakeyama M."/>
            <person name="Aluri S."/>
            <person name="Balachadran M.T."/>
            <person name="Sivarajan S.R."/>
            <person name="Patrignani A."/>
            <person name="Gruter S."/>
            <person name="Poveda L."/>
            <person name="Shimizu-Inatsugi R."/>
            <person name="Baeten J."/>
            <person name="Francoijs K.J."/>
            <person name="Nataraja K.N."/>
            <person name="Reddy Y.A.N."/>
            <person name="Phadnis S."/>
            <person name="Ravikumar R.L."/>
            <person name="Schlapbach R."/>
            <person name="Sreeman S.M."/>
            <person name="Shimizu K.K."/>
        </authorList>
    </citation>
    <scope>NUCLEOTIDE SEQUENCE</scope>
</reference>
<gene>
    <name evidence="2" type="primary">ga10837</name>
    <name evidence="2" type="ORF">PR202_ga10837</name>
</gene>